<dbReference type="Proteomes" id="UP000325081">
    <property type="component" value="Unassembled WGS sequence"/>
</dbReference>
<dbReference type="EMBL" id="BKCP01008626">
    <property type="protein sequence ID" value="GER49466.1"/>
    <property type="molecule type" value="Genomic_DNA"/>
</dbReference>
<evidence type="ECO:0000313" key="2">
    <source>
        <dbReference type="EMBL" id="GER49466.1"/>
    </source>
</evidence>
<dbReference type="InterPro" id="IPR003871">
    <property type="entry name" value="RFA1B/D_OB_1st"/>
</dbReference>
<name>A0A5A7QX11_STRAF</name>
<keyword evidence="3" id="KW-1185">Reference proteome</keyword>
<comment type="caution">
    <text evidence="2">The sequence shown here is derived from an EMBL/GenBank/DDBJ whole genome shotgun (WGS) entry which is preliminary data.</text>
</comment>
<feature type="domain" description="Replication protein A 70 kDa DNA-binding subunit B/D first OB fold" evidence="1">
    <location>
        <begin position="19"/>
        <end position="104"/>
    </location>
</feature>
<sequence>MARLYGTLGDITRATQPDLILRVVSFFESNFELQSKNNIHILFHDEHGSRINGIIRSRSMRLYRDVFKEGKVYAIHNYNVECNNQRINTTGHRWILVLHPKTNVFTYDGNFPHH</sequence>
<protein>
    <submittedName>
        <fullName evidence="2">OB-fold nucleic acid binding domain-containing protein</fullName>
    </submittedName>
</protein>
<gene>
    <name evidence="2" type="ORF">STAS_26711</name>
</gene>
<dbReference type="Pfam" id="PF02721">
    <property type="entry name" value="DUF223"/>
    <property type="match status" value="1"/>
</dbReference>
<dbReference type="OrthoDB" id="913088at2759"/>
<organism evidence="2 3">
    <name type="scientific">Striga asiatica</name>
    <name type="common">Asiatic witchweed</name>
    <name type="synonym">Buchnera asiatica</name>
    <dbReference type="NCBI Taxonomy" id="4170"/>
    <lineage>
        <taxon>Eukaryota</taxon>
        <taxon>Viridiplantae</taxon>
        <taxon>Streptophyta</taxon>
        <taxon>Embryophyta</taxon>
        <taxon>Tracheophyta</taxon>
        <taxon>Spermatophyta</taxon>
        <taxon>Magnoliopsida</taxon>
        <taxon>eudicotyledons</taxon>
        <taxon>Gunneridae</taxon>
        <taxon>Pentapetalae</taxon>
        <taxon>asterids</taxon>
        <taxon>lamiids</taxon>
        <taxon>Lamiales</taxon>
        <taxon>Orobanchaceae</taxon>
        <taxon>Buchnereae</taxon>
        <taxon>Striga</taxon>
    </lineage>
</organism>
<dbReference type="InterPro" id="IPR012340">
    <property type="entry name" value="NA-bd_OB-fold"/>
</dbReference>
<dbReference type="SUPFAM" id="SSF50249">
    <property type="entry name" value="Nucleic acid-binding proteins"/>
    <property type="match status" value="1"/>
</dbReference>
<dbReference type="AlphaFoldDB" id="A0A5A7QX11"/>
<proteinExistence type="predicted"/>
<evidence type="ECO:0000259" key="1">
    <source>
        <dbReference type="Pfam" id="PF02721"/>
    </source>
</evidence>
<accession>A0A5A7QX11</accession>
<dbReference type="Gene3D" id="2.40.50.140">
    <property type="entry name" value="Nucleic acid-binding proteins"/>
    <property type="match status" value="1"/>
</dbReference>
<reference evidence="3" key="1">
    <citation type="journal article" date="2019" name="Curr. Biol.">
        <title>Genome Sequence of Striga asiatica Provides Insight into the Evolution of Plant Parasitism.</title>
        <authorList>
            <person name="Yoshida S."/>
            <person name="Kim S."/>
            <person name="Wafula E.K."/>
            <person name="Tanskanen J."/>
            <person name="Kim Y.M."/>
            <person name="Honaas L."/>
            <person name="Yang Z."/>
            <person name="Spallek T."/>
            <person name="Conn C.E."/>
            <person name="Ichihashi Y."/>
            <person name="Cheong K."/>
            <person name="Cui S."/>
            <person name="Der J.P."/>
            <person name="Gundlach H."/>
            <person name="Jiao Y."/>
            <person name="Hori C."/>
            <person name="Ishida J.K."/>
            <person name="Kasahara H."/>
            <person name="Kiba T."/>
            <person name="Kim M.S."/>
            <person name="Koo N."/>
            <person name="Laohavisit A."/>
            <person name="Lee Y.H."/>
            <person name="Lumba S."/>
            <person name="McCourt P."/>
            <person name="Mortimer J.C."/>
            <person name="Mutuku J.M."/>
            <person name="Nomura T."/>
            <person name="Sasaki-Sekimoto Y."/>
            <person name="Seto Y."/>
            <person name="Wang Y."/>
            <person name="Wakatake T."/>
            <person name="Sakakibara H."/>
            <person name="Demura T."/>
            <person name="Yamaguchi S."/>
            <person name="Yoneyama K."/>
            <person name="Manabe R.I."/>
            <person name="Nelson D.C."/>
            <person name="Schulman A.H."/>
            <person name="Timko M.P."/>
            <person name="dePamphilis C.W."/>
            <person name="Choi D."/>
            <person name="Shirasu K."/>
        </authorList>
    </citation>
    <scope>NUCLEOTIDE SEQUENCE [LARGE SCALE GENOMIC DNA]</scope>
    <source>
        <strain evidence="3">cv. UVA1</strain>
    </source>
</reference>
<evidence type="ECO:0000313" key="3">
    <source>
        <dbReference type="Proteomes" id="UP000325081"/>
    </source>
</evidence>